<gene>
    <name evidence="5" type="ORF">AALT52_07695</name>
</gene>
<comment type="caution">
    <text evidence="5">The sequence shown here is derived from an EMBL/GenBank/DDBJ whole genome shotgun (WGS) entry which is preliminary data.</text>
</comment>
<dbReference type="InterPro" id="IPR051782">
    <property type="entry name" value="ABC_Transporter_VariousFunc"/>
</dbReference>
<evidence type="ECO:0000256" key="2">
    <source>
        <dbReference type="ARBA" id="ARBA00022741"/>
    </source>
</evidence>
<name>A0ABV4DRH7_9LACO</name>
<dbReference type="SMART" id="SM00382">
    <property type="entry name" value="AAA"/>
    <property type="match status" value="1"/>
</dbReference>
<evidence type="ECO:0000259" key="4">
    <source>
        <dbReference type="PROSITE" id="PS50893"/>
    </source>
</evidence>
<dbReference type="InterPro" id="IPR027417">
    <property type="entry name" value="P-loop_NTPase"/>
</dbReference>
<dbReference type="Pfam" id="PF00005">
    <property type="entry name" value="ABC_tran"/>
    <property type="match status" value="1"/>
</dbReference>
<dbReference type="PROSITE" id="PS50893">
    <property type="entry name" value="ABC_TRANSPORTER_2"/>
    <property type="match status" value="1"/>
</dbReference>
<reference evidence="5 6" key="1">
    <citation type="submission" date="2024-03" db="EMBL/GenBank/DDBJ databases">
        <title>Mouse gut bacterial collection (mGBC) of GemPharmatech.</title>
        <authorList>
            <person name="He Y."/>
            <person name="Dong L."/>
            <person name="Wu D."/>
            <person name="Gao X."/>
            <person name="Lin Z."/>
        </authorList>
    </citation>
    <scope>NUCLEOTIDE SEQUENCE [LARGE SCALE GENOMIC DNA]</scope>
    <source>
        <strain evidence="5 6">15-30</strain>
    </source>
</reference>
<protein>
    <submittedName>
        <fullName evidence="5">ABC transporter ATP-binding protein</fullName>
    </submittedName>
</protein>
<dbReference type="InterPro" id="IPR003593">
    <property type="entry name" value="AAA+_ATPase"/>
</dbReference>
<dbReference type="InterPro" id="IPR003439">
    <property type="entry name" value="ABC_transporter-like_ATP-bd"/>
</dbReference>
<sequence>MTLEVNGLVGGYSQVPVLKDISFTVNDRELVGLIGLNGAGKSTTLKHIIGLLMPQKGTIKLDGVTLAKDPKHYKSQLAYIPETPILYEELTLKEHLELTMMAYGLDQTKTWPKAQKLLKKFRLDNKLDWFPANFSKGMKQKVMIVCAFITDASLYIIDEPFLGLDPLATNDLLELIAQKKQAGAAVLMSTHVLSTAQEYCDRFVMLDQGQVTASGDLAQLRQTYGKQEASLSEIYLKFAQGGESDA</sequence>
<dbReference type="PROSITE" id="PS00211">
    <property type="entry name" value="ABC_TRANSPORTER_1"/>
    <property type="match status" value="1"/>
</dbReference>
<proteinExistence type="predicted"/>
<keyword evidence="1" id="KW-0813">Transport</keyword>
<dbReference type="SUPFAM" id="SSF52540">
    <property type="entry name" value="P-loop containing nucleoside triphosphate hydrolases"/>
    <property type="match status" value="1"/>
</dbReference>
<keyword evidence="3 5" id="KW-0067">ATP-binding</keyword>
<organism evidence="5 6">
    <name type="scientific">Ligilactobacillus faecis</name>
    <dbReference type="NCBI Taxonomy" id="762833"/>
    <lineage>
        <taxon>Bacteria</taxon>
        <taxon>Bacillati</taxon>
        <taxon>Bacillota</taxon>
        <taxon>Bacilli</taxon>
        <taxon>Lactobacillales</taxon>
        <taxon>Lactobacillaceae</taxon>
        <taxon>Ligilactobacillus</taxon>
    </lineage>
</organism>
<dbReference type="GO" id="GO:0005524">
    <property type="term" value="F:ATP binding"/>
    <property type="evidence" value="ECO:0007669"/>
    <property type="project" value="UniProtKB-KW"/>
</dbReference>
<accession>A0ABV4DRH7</accession>
<dbReference type="RefSeq" id="WP_280606051.1">
    <property type="nucleotide sequence ID" value="NZ_CP123639.1"/>
</dbReference>
<dbReference type="CDD" id="cd03230">
    <property type="entry name" value="ABC_DR_subfamily_A"/>
    <property type="match status" value="1"/>
</dbReference>
<dbReference type="InterPro" id="IPR017871">
    <property type="entry name" value="ABC_transporter-like_CS"/>
</dbReference>
<dbReference type="Proteomes" id="UP001565236">
    <property type="component" value="Unassembled WGS sequence"/>
</dbReference>
<evidence type="ECO:0000313" key="5">
    <source>
        <dbReference type="EMBL" id="MEY8662768.1"/>
    </source>
</evidence>
<dbReference type="EMBL" id="JBCLUF010000028">
    <property type="protein sequence ID" value="MEY8662768.1"/>
    <property type="molecule type" value="Genomic_DNA"/>
</dbReference>
<keyword evidence="2" id="KW-0547">Nucleotide-binding</keyword>
<dbReference type="PANTHER" id="PTHR42939:SF5">
    <property type="entry name" value="ABC-TYPE TRANSPORTER ATP-BINDING PROTEIN ECSA"/>
    <property type="match status" value="1"/>
</dbReference>
<evidence type="ECO:0000256" key="3">
    <source>
        <dbReference type="ARBA" id="ARBA00022840"/>
    </source>
</evidence>
<evidence type="ECO:0000313" key="6">
    <source>
        <dbReference type="Proteomes" id="UP001565236"/>
    </source>
</evidence>
<feature type="domain" description="ABC transporter" evidence="4">
    <location>
        <begin position="3"/>
        <end position="233"/>
    </location>
</feature>
<dbReference type="Gene3D" id="3.40.50.300">
    <property type="entry name" value="P-loop containing nucleotide triphosphate hydrolases"/>
    <property type="match status" value="1"/>
</dbReference>
<keyword evidence="6" id="KW-1185">Reference proteome</keyword>
<evidence type="ECO:0000256" key="1">
    <source>
        <dbReference type="ARBA" id="ARBA00022448"/>
    </source>
</evidence>
<dbReference type="PANTHER" id="PTHR42939">
    <property type="entry name" value="ABC TRANSPORTER ATP-BINDING PROTEIN ALBC-RELATED"/>
    <property type="match status" value="1"/>
</dbReference>